<evidence type="ECO:0000256" key="2">
    <source>
        <dbReference type="SAM" id="Phobius"/>
    </source>
</evidence>
<feature type="region of interest" description="Disordered" evidence="1">
    <location>
        <begin position="1"/>
        <end position="68"/>
    </location>
</feature>
<feature type="region of interest" description="Disordered" evidence="1">
    <location>
        <begin position="531"/>
        <end position="558"/>
    </location>
</feature>
<gene>
    <name evidence="3" type="ORF">C8A03DRAFT_16073</name>
</gene>
<evidence type="ECO:0008006" key="5">
    <source>
        <dbReference type="Google" id="ProtNLM"/>
    </source>
</evidence>
<evidence type="ECO:0000313" key="3">
    <source>
        <dbReference type="EMBL" id="KAK4237383.1"/>
    </source>
</evidence>
<comment type="caution">
    <text evidence="3">The sequence shown here is derived from an EMBL/GenBank/DDBJ whole genome shotgun (WGS) entry which is preliminary data.</text>
</comment>
<feature type="transmembrane region" description="Helical" evidence="2">
    <location>
        <begin position="617"/>
        <end position="641"/>
    </location>
</feature>
<evidence type="ECO:0000256" key="1">
    <source>
        <dbReference type="SAM" id="MobiDB-lite"/>
    </source>
</evidence>
<keyword evidence="2" id="KW-0472">Membrane</keyword>
<dbReference type="PANTHER" id="PTHR37544:SF1">
    <property type="entry name" value="PHOSPHORIBOSYLAMINOIMIDAZOLE-SUCCINOCARBOXAMIDE SYNTHASE"/>
    <property type="match status" value="1"/>
</dbReference>
<feature type="transmembrane region" description="Helical" evidence="2">
    <location>
        <begin position="730"/>
        <end position="751"/>
    </location>
</feature>
<dbReference type="InterPro" id="IPR021840">
    <property type="entry name" value="DUF3433"/>
</dbReference>
<name>A0AAN7CAF2_9PEZI</name>
<dbReference type="PANTHER" id="PTHR37544">
    <property type="entry name" value="SPRAY-RELATED"/>
    <property type="match status" value="1"/>
</dbReference>
<dbReference type="Pfam" id="PF11915">
    <property type="entry name" value="DUF3433"/>
    <property type="match status" value="2"/>
</dbReference>
<keyword evidence="2" id="KW-0812">Transmembrane</keyword>
<reference evidence="3" key="2">
    <citation type="submission" date="2023-05" db="EMBL/GenBank/DDBJ databases">
        <authorList>
            <consortium name="Lawrence Berkeley National Laboratory"/>
            <person name="Steindorff A."/>
            <person name="Hensen N."/>
            <person name="Bonometti L."/>
            <person name="Westerberg I."/>
            <person name="Brannstrom I.O."/>
            <person name="Guillou S."/>
            <person name="Cros-Aarteil S."/>
            <person name="Calhoun S."/>
            <person name="Haridas S."/>
            <person name="Kuo A."/>
            <person name="Mondo S."/>
            <person name="Pangilinan J."/>
            <person name="Riley R."/>
            <person name="Labutti K."/>
            <person name="Andreopoulos B."/>
            <person name="Lipzen A."/>
            <person name="Chen C."/>
            <person name="Yanf M."/>
            <person name="Daum C."/>
            <person name="Ng V."/>
            <person name="Clum A."/>
            <person name="Ohm R."/>
            <person name="Martin F."/>
            <person name="Silar P."/>
            <person name="Natvig D."/>
            <person name="Lalanne C."/>
            <person name="Gautier V."/>
            <person name="Ament-Velasquez S.L."/>
            <person name="Kruys A."/>
            <person name="Hutchinson M.I."/>
            <person name="Powell A.J."/>
            <person name="Barry K."/>
            <person name="Miller A.N."/>
            <person name="Grigoriev I.V."/>
            <person name="Debuchy R."/>
            <person name="Gladieux P."/>
            <person name="Thoren M.H."/>
            <person name="Johannesson H."/>
        </authorList>
    </citation>
    <scope>NUCLEOTIDE SEQUENCE</scope>
    <source>
        <strain evidence="3">CBS 532.94</strain>
    </source>
</reference>
<sequence length="855" mass="95655">MNSQNLHSFNVEHVEQPGPHLLQHRPDLRLGAPSEPDSPRPPLQTPAAERTHAHTSITPSSGPNLHGPGVFTPPAAADARPFGRPILIEGPYRRVPAIPSLSSYQQPDWETSMNAAMVTDFRDELARLDGVITPGVDNTPYIQYAIEALTRDRDTGYSGTAASDPVSRPGQPLQSYRPAPTQQHPPAPVPPPARPPVAHPHLETVRPDAPSQQLPLPHIPGARESAHSLAESLLKKGPRPPQPHEWRSVERDELLASAPPLPPLSFRPWPLRAPALFAFMAVCILMIAALILSAVYSHLHRGLLGWATIHGGRYFLFRILPQLIGSAVLLYVQYMATTVFRILPFVRLASTEQEEREGALFQELYPTFLWPRLIGPWNVWVFIFVTWLMNFTIPLQSSLFTVILVEQTWTWAAVQGVAWTLVALYLALLASTIITWRFWARLEHTGLLWDPRSLADIAALVSETNTAEDYRGTQLARSREGIRFALRRRAGDRLGYWTWKDGRHGFWHTLGSPMDETNLIPIPDLAAGRRMQRHDEKQDALTTTEGADHEQDQDMEARASTPARHRYLPWCLRNNQLLWFTLTTFILLLAIFVASFLPSTRIFAGFPPSLRADPQPGAFSAADFLYSFIPSLLGMIVFLAFQPLDTNLRILQPWAALSSPRGSPADRSLLADYAACAPVQCTLHALRNRHWRVAATSLLSTLFVLIPVLAGGCFMALTTAELEVRMFPNVPAYGILLALLVLYLLALVSLFPARAQFRMPHAVMCLAEIIGYLVTPEMREEPAFKRCVSRDEMAGKMGVGRGLPADVQSRWVFGFGETGQGDEDELGVRRMRRFTEKRRVRKSQIRPIRGTVERL</sequence>
<feature type="compositionally biased region" description="Basic and acidic residues" evidence="1">
    <location>
        <begin position="546"/>
        <end position="557"/>
    </location>
</feature>
<keyword evidence="4" id="KW-1185">Reference proteome</keyword>
<evidence type="ECO:0000313" key="4">
    <source>
        <dbReference type="Proteomes" id="UP001303760"/>
    </source>
</evidence>
<feature type="transmembrane region" description="Helical" evidence="2">
    <location>
        <begin position="275"/>
        <end position="299"/>
    </location>
</feature>
<proteinExistence type="predicted"/>
<feature type="compositionally biased region" description="Polar residues" evidence="1">
    <location>
        <begin position="54"/>
        <end position="63"/>
    </location>
</feature>
<feature type="compositionally biased region" description="Pro residues" evidence="1">
    <location>
        <begin position="183"/>
        <end position="198"/>
    </location>
</feature>
<feature type="transmembrane region" description="Helical" evidence="2">
    <location>
        <begin position="693"/>
        <end position="718"/>
    </location>
</feature>
<reference evidence="3" key="1">
    <citation type="journal article" date="2023" name="Mol. Phylogenet. Evol.">
        <title>Genome-scale phylogeny and comparative genomics of the fungal order Sordariales.</title>
        <authorList>
            <person name="Hensen N."/>
            <person name="Bonometti L."/>
            <person name="Westerberg I."/>
            <person name="Brannstrom I.O."/>
            <person name="Guillou S."/>
            <person name="Cros-Aarteil S."/>
            <person name="Calhoun S."/>
            <person name="Haridas S."/>
            <person name="Kuo A."/>
            <person name="Mondo S."/>
            <person name="Pangilinan J."/>
            <person name="Riley R."/>
            <person name="LaButti K."/>
            <person name="Andreopoulos B."/>
            <person name="Lipzen A."/>
            <person name="Chen C."/>
            <person name="Yan M."/>
            <person name="Daum C."/>
            <person name="Ng V."/>
            <person name="Clum A."/>
            <person name="Steindorff A."/>
            <person name="Ohm R.A."/>
            <person name="Martin F."/>
            <person name="Silar P."/>
            <person name="Natvig D.O."/>
            <person name="Lalanne C."/>
            <person name="Gautier V."/>
            <person name="Ament-Velasquez S.L."/>
            <person name="Kruys A."/>
            <person name="Hutchinson M.I."/>
            <person name="Powell A.J."/>
            <person name="Barry K."/>
            <person name="Miller A.N."/>
            <person name="Grigoriev I.V."/>
            <person name="Debuchy R."/>
            <person name="Gladieux P."/>
            <person name="Hiltunen Thoren M."/>
            <person name="Johannesson H."/>
        </authorList>
    </citation>
    <scope>NUCLEOTIDE SEQUENCE</scope>
    <source>
        <strain evidence="3">CBS 532.94</strain>
    </source>
</reference>
<protein>
    <recommendedName>
        <fullName evidence="5">Phosphoribosylaminoimidazole-succinocarboxamide synthase</fullName>
    </recommendedName>
</protein>
<keyword evidence="2" id="KW-1133">Transmembrane helix</keyword>
<feature type="transmembrane region" description="Helical" evidence="2">
    <location>
        <begin position="577"/>
        <end position="597"/>
    </location>
</feature>
<feature type="transmembrane region" description="Helical" evidence="2">
    <location>
        <begin position="379"/>
        <end position="405"/>
    </location>
</feature>
<feature type="transmembrane region" description="Helical" evidence="2">
    <location>
        <begin position="417"/>
        <end position="439"/>
    </location>
</feature>
<feature type="transmembrane region" description="Helical" evidence="2">
    <location>
        <begin position="319"/>
        <end position="343"/>
    </location>
</feature>
<organism evidence="3 4">
    <name type="scientific">Achaetomium macrosporum</name>
    <dbReference type="NCBI Taxonomy" id="79813"/>
    <lineage>
        <taxon>Eukaryota</taxon>
        <taxon>Fungi</taxon>
        <taxon>Dikarya</taxon>
        <taxon>Ascomycota</taxon>
        <taxon>Pezizomycotina</taxon>
        <taxon>Sordariomycetes</taxon>
        <taxon>Sordariomycetidae</taxon>
        <taxon>Sordariales</taxon>
        <taxon>Chaetomiaceae</taxon>
        <taxon>Achaetomium</taxon>
    </lineage>
</organism>
<accession>A0AAN7CAF2</accession>
<feature type="region of interest" description="Disordered" evidence="1">
    <location>
        <begin position="155"/>
        <end position="220"/>
    </location>
</feature>
<dbReference type="Proteomes" id="UP001303760">
    <property type="component" value="Unassembled WGS sequence"/>
</dbReference>
<dbReference type="AlphaFoldDB" id="A0AAN7CAF2"/>
<dbReference type="EMBL" id="MU860141">
    <property type="protein sequence ID" value="KAK4237383.1"/>
    <property type="molecule type" value="Genomic_DNA"/>
</dbReference>